<keyword evidence="3" id="KW-0963">Cytoplasm</keyword>
<reference evidence="6" key="2">
    <citation type="submission" date="2020-11" db="EMBL/GenBank/DDBJ databases">
        <authorList>
            <person name="McCartney M.A."/>
            <person name="Auch B."/>
            <person name="Kono T."/>
            <person name="Mallez S."/>
            <person name="Becker A."/>
            <person name="Gohl D.M."/>
            <person name="Silverstein K.A.T."/>
            <person name="Koren S."/>
            <person name="Bechman K.B."/>
            <person name="Herman A."/>
            <person name="Abrahante J.E."/>
            <person name="Garbe J."/>
        </authorList>
    </citation>
    <scope>NUCLEOTIDE SEQUENCE</scope>
    <source>
        <strain evidence="6">Duluth1</strain>
        <tissue evidence="6">Whole animal</tissue>
    </source>
</reference>
<dbReference type="GO" id="GO:0005737">
    <property type="term" value="C:cytoplasm"/>
    <property type="evidence" value="ECO:0007669"/>
    <property type="project" value="UniProtKB-SubCell"/>
</dbReference>
<dbReference type="Proteomes" id="UP000828390">
    <property type="component" value="Unassembled WGS sequence"/>
</dbReference>
<reference evidence="6" key="1">
    <citation type="journal article" date="2019" name="bioRxiv">
        <title>The Genome of the Zebra Mussel, Dreissena polymorpha: A Resource for Invasive Species Research.</title>
        <authorList>
            <person name="McCartney M.A."/>
            <person name="Auch B."/>
            <person name="Kono T."/>
            <person name="Mallez S."/>
            <person name="Zhang Y."/>
            <person name="Obille A."/>
            <person name="Becker A."/>
            <person name="Abrahante J.E."/>
            <person name="Garbe J."/>
            <person name="Badalamenti J.P."/>
            <person name="Herman A."/>
            <person name="Mangelson H."/>
            <person name="Liachko I."/>
            <person name="Sullivan S."/>
            <person name="Sone E.D."/>
            <person name="Koren S."/>
            <person name="Silverstein K.A.T."/>
            <person name="Beckman K.B."/>
            <person name="Gohl D.M."/>
        </authorList>
    </citation>
    <scope>NUCLEOTIDE SEQUENCE</scope>
    <source>
        <strain evidence="6">Duluth1</strain>
        <tissue evidence="6">Whole animal</tissue>
    </source>
</reference>
<dbReference type="PANTHER" id="PTHR17616:SF8">
    <property type="entry name" value="TRANSCRIPTIONAL COACTIVATOR YORKIE"/>
    <property type="match status" value="1"/>
</dbReference>
<dbReference type="GO" id="GO:0035329">
    <property type="term" value="P:hippo signaling"/>
    <property type="evidence" value="ECO:0007669"/>
    <property type="project" value="TreeGrafter"/>
</dbReference>
<dbReference type="GO" id="GO:0005634">
    <property type="term" value="C:nucleus"/>
    <property type="evidence" value="ECO:0007669"/>
    <property type="project" value="UniProtKB-SubCell"/>
</dbReference>
<dbReference type="GO" id="GO:0045944">
    <property type="term" value="P:positive regulation of transcription by RNA polymerase II"/>
    <property type="evidence" value="ECO:0007669"/>
    <property type="project" value="TreeGrafter"/>
</dbReference>
<evidence type="ECO:0000256" key="5">
    <source>
        <dbReference type="SAM" id="MobiDB-lite"/>
    </source>
</evidence>
<gene>
    <name evidence="6" type="ORF">DPMN_135052</name>
</gene>
<evidence type="ECO:0000256" key="1">
    <source>
        <dbReference type="ARBA" id="ARBA00004123"/>
    </source>
</evidence>
<evidence type="ECO:0000256" key="2">
    <source>
        <dbReference type="ARBA" id="ARBA00004496"/>
    </source>
</evidence>
<feature type="region of interest" description="Disordered" evidence="5">
    <location>
        <begin position="47"/>
        <end position="78"/>
    </location>
</feature>
<comment type="subcellular location">
    <subcellularLocation>
        <location evidence="2">Cytoplasm</location>
    </subcellularLocation>
    <subcellularLocation>
        <location evidence="1">Nucleus</location>
    </subcellularLocation>
</comment>
<protein>
    <submittedName>
        <fullName evidence="6">Uncharacterized protein</fullName>
    </submittedName>
</protein>
<dbReference type="GO" id="GO:0003713">
    <property type="term" value="F:transcription coactivator activity"/>
    <property type="evidence" value="ECO:0007669"/>
    <property type="project" value="TreeGrafter"/>
</dbReference>
<keyword evidence="4" id="KW-0539">Nucleus</keyword>
<dbReference type="AlphaFoldDB" id="A0A9D4G134"/>
<proteinExistence type="predicted"/>
<evidence type="ECO:0000256" key="4">
    <source>
        <dbReference type="ARBA" id="ARBA00023242"/>
    </source>
</evidence>
<accession>A0A9D4G134</accession>
<comment type="caution">
    <text evidence="6">The sequence shown here is derived from an EMBL/GenBank/DDBJ whole genome shotgun (WGS) entry which is preliminary data.</text>
</comment>
<evidence type="ECO:0000313" key="7">
    <source>
        <dbReference type="Proteomes" id="UP000828390"/>
    </source>
</evidence>
<organism evidence="6 7">
    <name type="scientific">Dreissena polymorpha</name>
    <name type="common">Zebra mussel</name>
    <name type="synonym">Mytilus polymorpha</name>
    <dbReference type="NCBI Taxonomy" id="45954"/>
    <lineage>
        <taxon>Eukaryota</taxon>
        <taxon>Metazoa</taxon>
        <taxon>Spiralia</taxon>
        <taxon>Lophotrochozoa</taxon>
        <taxon>Mollusca</taxon>
        <taxon>Bivalvia</taxon>
        <taxon>Autobranchia</taxon>
        <taxon>Heteroconchia</taxon>
        <taxon>Euheterodonta</taxon>
        <taxon>Imparidentia</taxon>
        <taxon>Neoheterodontei</taxon>
        <taxon>Myida</taxon>
        <taxon>Dreissenoidea</taxon>
        <taxon>Dreissenidae</taxon>
        <taxon>Dreissena</taxon>
    </lineage>
</organism>
<name>A0A9D4G134_DREPO</name>
<dbReference type="InterPro" id="IPR051583">
    <property type="entry name" value="YAP1"/>
</dbReference>
<evidence type="ECO:0000313" key="6">
    <source>
        <dbReference type="EMBL" id="KAH3806728.1"/>
    </source>
</evidence>
<dbReference type="EMBL" id="JAIWYP010000006">
    <property type="protein sequence ID" value="KAH3806728.1"/>
    <property type="molecule type" value="Genomic_DNA"/>
</dbReference>
<evidence type="ECO:0000256" key="3">
    <source>
        <dbReference type="ARBA" id="ARBA00022490"/>
    </source>
</evidence>
<keyword evidence="7" id="KW-1185">Reference proteome</keyword>
<dbReference type="PANTHER" id="PTHR17616">
    <property type="entry name" value="YES-ASSOCIATED PROTEIN YAP1 FAMILY MEMBER"/>
    <property type="match status" value="1"/>
</dbReference>
<sequence>MTGLNASQIKLTVEPLFQELALRNSNINVLNQTVDPVSELTQIGDPFLGQNTNDPHVRQGSTDSGLGGMGSGSSFMSRTPEEFLSNVSEMDASQDGHRAGDFNNMDMGTMDTDQSNMDSEDLVPSLQPDDISNELLNDVETVLNNKMDDSLLTWFVDPDERPHYAASHLGLRCLPMPFFVDARHKWVNR</sequence>